<organism evidence="7 8">
    <name type="scientific">Gossypium davidsonii</name>
    <name type="common">Davidson's cotton</name>
    <name type="synonym">Gossypium klotzschianum subsp. davidsonii</name>
    <dbReference type="NCBI Taxonomy" id="34287"/>
    <lineage>
        <taxon>Eukaryota</taxon>
        <taxon>Viridiplantae</taxon>
        <taxon>Streptophyta</taxon>
        <taxon>Embryophyta</taxon>
        <taxon>Tracheophyta</taxon>
        <taxon>Spermatophyta</taxon>
        <taxon>Magnoliopsida</taxon>
        <taxon>eudicotyledons</taxon>
        <taxon>Gunneridae</taxon>
        <taxon>Pentapetalae</taxon>
        <taxon>rosids</taxon>
        <taxon>malvids</taxon>
        <taxon>Malvales</taxon>
        <taxon>Malvaceae</taxon>
        <taxon>Malvoideae</taxon>
        <taxon>Gossypium</taxon>
    </lineage>
</organism>
<keyword evidence="8" id="KW-1185">Reference proteome</keyword>
<feature type="domain" description="WRKY" evidence="6">
    <location>
        <begin position="208"/>
        <end position="274"/>
    </location>
</feature>
<dbReference type="GO" id="GO:0043565">
    <property type="term" value="F:sequence-specific DNA binding"/>
    <property type="evidence" value="ECO:0007669"/>
    <property type="project" value="InterPro"/>
</dbReference>
<comment type="subcellular location">
    <subcellularLocation>
        <location evidence="1">Nucleus</location>
    </subcellularLocation>
</comment>
<protein>
    <recommendedName>
        <fullName evidence="6">WRKY domain-containing protein</fullName>
    </recommendedName>
</protein>
<evidence type="ECO:0000259" key="6">
    <source>
        <dbReference type="PROSITE" id="PS50811"/>
    </source>
</evidence>
<dbReference type="InterPro" id="IPR003657">
    <property type="entry name" value="WRKY_dom"/>
</dbReference>
<dbReference type="InterPro" id="IPR018872">
    <property type="entry name" value="Zn-cluster-dom"/>
</dbReference>
<dbReference type="EMBL" id="JABFAC010000009">
    <property type="protein sequence ID" value="MBA0622540.1"/>
    <property type="molecule type" value="Genomic_DNA"/>
</dbReference>
<dbReference type="Pfam" id="PF10533">
    <property type="entry name" value="Plant_zn_clust"/>
    <property type="match status" value="1"/>
</dbReference>
<keyword evidence="5" id="KW-0539">Nucleus</keyword>
<dbReference type="InterPro" id="IPR036576">
    <property type="entry name" value="WRKY_dom_sf"/>
</dbReference>
<dbReference type="Gene3D" id="2.20.25.80">
    <property type="entry name" value="WRKY domain"/>
    <property type="match status" value="1"/>
</dbReference>
<evidence type="ECO:0000313" key="7">
    <source>
        <dbReference type="EMBL" id="MBA0622540.1"/>
    </source>
</evidence>
<dbReference type="SMART" id="SM00774">
    <property type="entry name" value="WRKY"/>
    <property type="match status" value="1"/>
</dbReference>
<accession>A0A7J8S9L3</accession>
<dbReference type="InterPro" id="IPR044810">
    <property type="entry name" value="WRKY_plant"/>
</dbReference>
<dbReference type="SUPFAM" id="SSF118290">
    <property type="entry name" value="WRKY DNA-binding domain"/>
    <property type="match status" value="1"/>
</dbReference>
<dbReference type="Proteomes" id="UP000593561">
    <property type="component" value="Unassembled WGS sequence"/>
</dbReference>
<evidence type="ECO:0000256" key="5">
    <source>
        <dbReference type="ARBA" id="ARBA00023242"/>
    </source>
</evidence>
<name>A0A7J8S9L3_GOSDV</name>
<proteinExistence type="predicted"/>
<dbReference type="FunFam" id="2.20.25.80:FF:000004">
    <property type="entry name" value="WRKY transcription factor 65"/>
    <property type="match status" value="1"/>
</dbReference>
<dbReference type="PROSITE" id="PS50811">
    <property type="entry name" value="WRKY"/>
    <property type="match status" value="1"/>
</dbReference>
<keyword evidence="3" id="KW-0238">DNA-binding</keyword>
<keyword evidence="4" id="KW-0804">Transcription</keyword>
<gene>
    <name evidence="7" type="ORF">Godav_008073</name>
</gene>
<keyword evidence="2" id="KW-0805">Transcription regulation</keyword>
<evidence type="ECO:0000256" key="4">
    <source>
        <dbReference type="ARBA" id="ARBA00023163"/>
    </source>
</evidence>
<dbReference type="GO" id="GO:0003700">
    <property type="term" value="F:DNA-binding transcription factor activity"/>
    <property type="evidence" value="ECO:0007669"/>
    <property type="project" value="InterPro"/>
</dbReference>
<dbReference type="PANTHER" id="PTHR31282">
    <property type="entry name" value="WRKY TRANSCRIPTION FACTOR 21-RELATED"/>
    <property type="match status" value="1"/>
</dbReference>
<evidence type="ECO:0000256" key="1">
    <source>
        <dbReference type="ARBA" id="ARBA00004123"/>
    </source>
</evidence>
<evidence type="ECO:0000256" key="2">
    <source>
        <dbReference type="ARBA" id="ARBA00023015"/>
    </source>
</evidence>
<evidence type="ECO:0000313" key="8">
    <source>
        <dbReference type="Proteomes" id="UP000593561"/>
    </source>
</evidence>
<sequence length="292" mass="32525">MSVDLMRYPKVDDQMTIQEVAAQGLKSMEHLIRLLSHQSSHVECTDVADLTVSKFKKDLTLYPVPIATPVTRNPPTVSDPISFVQSQAPCLTLDFTKPNCFSSTTRSTELEFTKDSFSISSNSSFMSSAITGDGSVSNGKKASSLFFTLEPAASAEKPPLSSAPYKKRCHEHNHSDNISGSGNGKCHCSKRRKNRVKKVIRVPAISSKIADIPPDEYSWRKYGQKPIKGSPYPRGYYKCSAFRGCPARKHVERDSDDPSMLIVTYEWEHRHSEPAMEKNMVPAEGLVFESTR</sequence>
<evidence type="ECO:0000256" key="3">
    <source>
        <dbReference type="ARBA" id="ARBA00023125"/>
    </source>
</evidence>
<dbReference type="AlphaFoldDB" id="A0A7J8S9L3"/>
<comment type="caution">
    <text evidence="7">The sequence shown here is derived from an EMBL/GenBank/DDBJ whole genome shotgun (WGS) entry which is preliminary data.</text>
</comment>
<reference evidence="7 8" key="1">
    <citation type="journal article" date="2019" name="Genome Biol. Evol.">
        <title>Insights into the evolution of the New World diploid cottons (Gossypium, subgenus Houzingenia) based on genome sequencing.</title>
        <authorList>
            <person name="Grover C.E."/>
            <person name="Arick M.A. 2nd"/>
            <person name="Thrash A."/>
            <person name="Conover J.L."/>
            <person name="Sanders W.S."/>
            <person name="Peterson D.G."/>
            <person name="Frelichowski J.E."/>
            <person name="Scheffler J.A."/>
            <person name="Scheffler B.E."/>
            <person name="Wendel J.F."/>
        </authorList>
    </citation>
    <scope>NUCLEOTIDE SEQUENCE [LARGE SCALE GENOMIC DNA]</scope>
    <source>
        <strain evidence="7">27</strain>
        <tissue evidence="7">Leaf</tissue>
    </source>
</reference>
<dbReference type="Pfam" id="PF03106">
    <property type="entry name" value="WRKY"/>
    <property type="match status" value="1"/>
</dbReference>
<dbReference type="GO" id="GO:0005634">
    <property type="term" value="C:nucleus"/>
    <property type="evidence" value="ECO:0007669"/>
    <property type="project" value="UniProtKB-SubCell"/>
</dbReference>
<dbReference type="GO" id="GO:0005516">
    <property type="term" value="F:calmodulin binding"/>
    <property type="evidence" value="ECO:0007669"/>
    <property type="project" value="UniProtKB-ARBA"/>
</dbReference>